<dbReference type="InterPro" id="IPR010102">
    <property type="entry name" value="Succ_semiAld_DH"/>
</dbReference>
<dbReference type="PROSITE" id="PS00070">
    <property type="entry name" value="ALDEHYDE_DEHYDR_CYS"/>
    <property type="match status" value="1"/>
</dbReference>
<dbReference type="InterPro" id="IPR016163">
    <property type="entry name" value="Ald_DH_C"/>
</dbReference>
<sequence>MDTATSPLALLQDPSLLKTQALIDGRWVDAANTVPVHDPANGRLLARVPRLGAAEAEAAIAAADRAWPAWRAQPAKQRAAVLRRWFELLIQHADDLARIMTAEQGKPLAEAKGEVVYGASFVEWFAEEAKRVYGETIPSPDATKRLLVIRQPVGVCAAITPWNFPLAMITRKVAPALAAGCPVVIKPAEQTPLTALAAAELALRAGMPPGVLNMLTSDAEGSVEIGSVLCASPVVRHLSFTGSTEVGRILMAQSAPTIKKLSLELGGNAPFIVFDDADVDAAVEGAMQSKYRNAGQTCVCANRLYVQDGIYDAFVGKLARQVSAMKVGGGFDTGVQVGPLIDAQALAKVQRHVDDAVAKGAKVLTGGKTLDSGSGGRFYAPTVLAEASAGMLCAREETFGPVAPVFRFKTEEEVIAAANATEFGLAAYFFSRDVGRIFRVGEALEYGMVGVNTGLMSNEVAPFGGVKQSGLGREGSHHGIEEYVEMKYLCLGGIDR</sequence>
<dbReference type="Pfam" id="PF00171">
    <property type="entry name" value="Aldedh"/>
    <property type="match status" value="1"/>
</dbReference>
<dbReference type="InterPro" id="IPR015590">
    <property type="entry name" value="Aldehyde_DH_dom"/>
</dbReference>
<name>E6PPW8_9ZZZZ</name>
<dbReference type="AlphaFoldDB" id="E6PPW8"/>
<feature type="domain" description="Aldehyde dehydrogenase" evidence="3">
    <location>
        <begin position="27"/>
        <end position="488"/>
    </location>
</feature>
<dbReference type="FunFam" id="3.40.309.10:FF:000004">
    <property type="entry name" value="Succinate-semialdehyde dehydrogenase I"/>
    <property type="match status" value="1"/>
</dbReference>
<keyword evidence="2 4" id="KW-0560">Oxidoreductase</keyword>
<dbReference type="EC" id="1.2.1.16" evidence="4"/>
<dbReference type="EMBL" id="CABM01000039">
    <property type="protein sequence ID" value="CBH96971.1"/>
    <property type="molecule type" value="Genomic_DNA"/>
</dbReference>
<evidence type="ECO:0000259" key="3">
    <source>
        <dbReference type="Pfam" id="PF00171"/>
    </source>
</evidence>
<dbReference type="Gene3D" id="3.40.605.10">
    <property type="entry name" value="Aldehyde Dehydrogenase, Chain A, domain 1"/>
    <property type="match status" value="1"/>
</dbReference>
<dbReference type="NCBIfam" id="TIGR01780">
    <property type="entry name" value="SSADH"/>
    <property type="match status" value="1"/>
</dbReference>
<dbReference type="GO" id="GO:0004777">
    <property type="term" value="F:succinate-semialdehyde dehydrogenase (NAD+) activity"/>
    <property type="evidence" value="ECO:0007669"/>
    <property type="project" value="TreeGrafter"/>
</dbReference>
<reference evidence="4" key="1">
    <citation type="submission" date="2009-10" db="EMBL/GenBank/DDBJ databases">
        <title>Diversity of trophic interactions inside an arsenic-rich microbial ecosystem.</title>
        <authorList>
            <person name="Bertin P.N."/>
            <person name="Heinrich-Salmeron A."/>
            <person name="Pelletier E."/>
            <person name="Goulhen-Chollet F."/>
            <person name="Arsene-Ploetze F."/>
            <person name="Gallien S."/>
            <person name="Calteau A."/>
            <person name="Vallenet D."/>
            <person name="Casiot C."/>
            <person name="Chane-Woon-Ming B."/>
            <person name="Giloteaux L."/>
            <person name="Barakat M."/>
            <person name="Bonnefoy V."/>
            <person name="Bruneel O."/>
            <person name="Chandler M."/>
            <person name="Cleiss J."/>
            <person name="Duran R."/>
            <person name="Elbaz-Poulichet F."/>
            <person name="Fonknechten N."/>
            <person name="Lauga B."/>
            <person name="Mornico D."/>
            <person name="Ortet P."/>
            <person name="Schaeffer C."/>
            <person name="Siguier P."/>
            <person name="Alexander Thil Smith A."/>
            <person name="Van Dorsselaer A."/>
            <person name="Weissenbach J."/>
            <person name="Medigue C."/>
            <person name="Le Paslier D."/>
        </authorList>
    </citation>
    <scope>NUCLEOTIDE SEQUENCE</scope>
</reference>
<dbReference type="FunFam" id="3.40.605.10:FF:000005">
    <property type="entry name" value="Succinate-semialdehyde dehydrogenase I"/>
    <property type="match status" value="1"/>
</dbReference>
<protein>
    <submittedName>
        <fullName evidence="4">Succinate-semialdehyde dehydrogenase (NADP+) (SSDH)</fullName>
        <ecNumber evidence="4">1.2.1.16</ecNumber>
    </submittedName>
</protein>
<dbReference type="PANTHER" id="PTHR43353">
    <property type="entry name" value="SUCCINATE-SEMIALDEHYDE DEHYDROGENASE, MITOCHONDRIAL"/>
    <property type="match status" value="1"/>
</dbReference>
<dbReference type="InterPro" id="IPR029510">
    <property type="entry name" value="Ald_DH_CS_GLU"/>
</dbReference>
<comment type="similarity">
    <text evidence="1">Belongs to the aldehyde dehydrogenase family.</text>
</comment>
<gene>
    <name evidence="4" type="primary">gabD</name>
    <name evidence="4" type="ORF">CARN2_1581</name>
</gene>
<dbReference type="GO" id="GO:0009450">
    <property type="term" value="P:gamma-aminobutyric acid catabolic process"/>
    <property type="evidence" value="ECO:0007669"/>
    <property type="project" value="InterPro"/>
</dbReference>
<dbReference type="PROSITE" id="PS00687">
    <property type="entry name" value="ALDEHYDE_DEHYDR_GLU"/>
    <property type="match status" value="1"/>
</dbReference>
<evidence type="ECO:0000313" key="4">
    <source>
        <dbReference type="EMBL" id="CBH96971.1"/>
    </source>
</evidence>
<comment type="caution">
    <text evidence="4">The sequence shown here is derived from an EMBL/GenBank/DDBJ whole genome shotgun (WGS) entry which is preliminary data.</text>
</comment>
<dbReference type="InterPro" id="IPR016161">
    <property type="entry name" value="Ald_DH/histidinol_DH"/>
</dbReference>
<dbReference type="CDD" id="cd07103">
    <property type="entry name" value="ALDH_F5_SSADH_GabD"/>
    <property type="match status" value="1"/>
</dbReference>
<dbReference type="InterPro" id="IPR050740">
    <property type="entry name" value="Aldehyde_DH_Superfamily"/>
</dbReference>
<evidence type="ECO:0000256" key="1">
    <source>
        <dbReference type="ARBA" id="ARBA00009986"/>
    </source>
</evidence>
<evidence type="ECO:0000256" key="2">
    <source>
        <dbReference type="ARBA" id="ARBA00023002"/>
    </source>
</evidence>
<organism evidence="4">
    <name type="scientific">mine drainage metagenome</name>
    <dbReference type="NCBI Taxonomy" id="410659"/>
    <lineage>
        <taxon>unclassified sequences</taxon>
        <taxon>metagenomes</taxon>
        <taxon>ecological metagenomes</taxon>
    </lineage>
</organism>
<dbReference type="PANTHER" id="PTHR43353:SF5">
    <property type="entry name" value="SUCCINATE-SEMIALDEHYDE DEHYDROGENASE, MITOCHONDRIAL"/>
    <property type="match status" value="1"/>
</dbReference>
<dbReference type="InterPro" id="IPR016162">
    <property type="entry name" value="Ald_DH_N"/>
</dbReference>
<proteinExistence type="inferred from homology"/>
<dbReference type="GO" id="GO:0005829">
    <property type="term" value="C:cytosol"/>
    <property type="evidence" value="ECO:0007669"/>
    <property type="project" value="TreeGrafter"/>
</dbReference>
<accession>E6PPW8</accession>
<dbReference type="SUPFAM" id="SSF53720">
    <property type="entry name" value="ALDH-like"/>
    <property type="match status" value="1"/>
</dbReference>
<dbReference type="InterPro" id="IPR016160">
    <property type="entry name" value="Ald_DH_CS_CYS"/>
</dbReference>
<dbReference type="Gene3D" id="3.40.309.10">
    <property type="entry name" value="Aldehyde Dehydrogenase, Chain A, domain 2"/>
    <property type="match status" value="1"/>
</dbReference>